<sequence>MKKPNSLRAHLTAALPELARDPDALDIYVTGGSLAMRCGGNLGFEQRYTMHVVLLDYRGEPEQLFLPLSLWLRHHQGDLLLDPQGAQENIRFQVDLRDNQAVDVALNFPVTEAVDVLPDDSGGYRLSVREEAPFPDQPPLSDPLSLLRQIWAPGGEQATFLTGHPGE</sequence>
<evidence type="ECO:0000313" key="1">
    <source>
        <dbReference type="EMBL" id="MXO66242.1"/>
    </source>
</evidence>
<dbReference type="InterPro" id="IPR009678">
    <property type="entry name" value="Phage_tail_completion_R"/>
</dbReference>
<dbReference type="OrthoDB" id="8564199at2"/>
<evidence type="ECO:0000313" key="2">
    <source>
        <dbReference type="Proteomes" id="UP000438476"/>
    </source>
</evidence>
<dbReference type="Pfam" id="PF06891">
    <property type="entry name" value="P2_Phage_GpR"/>
    <property type="match status" value="1"/>
</dbReference>
<dbReference type="EMBL" id="WTYT01000004">
    <property type="protein sequence ID" value="MXO66242.1"/>
    <property type="molecule type" value="Genomic_DNA"/>
</dbReference>
<protein>
    <submittedName>
        <fullName evidence="1">Phage tail protein</fullName>
    </submittedName>
</protein>
<organism evidence="1 2">
    <name type="scientific">Altericroceibacterium endophyticum</name>
    <dbReference type="NCBI Taxonomy" id="1808508"/>
    <lineage>
        <taxon>Bacteria</taxon>
        <taxon>Pseudomonadati</taxon>
        <taxon>Pseudomonadota</taxon>
        <taxon>Alphaproteobacteria</taxon>
        <taxon>Sphingomonadales</taxon>
        <taxon>Erythrobacteraceae</taxon>
        <taxon>Altericroceibacterium</taxon>
    </lineage>
</organism>
<dbReference type="Proteomes" id="UP000438476">
    <property type="component" value="Unassembled WGS sequence"/>
</dbReference>
<keyword evidence="2" id="KW-1185">Reference proteome</keyword>
<reference evidence="1 2" key="1">
    <citation type="submission" date="2019-12" db="EMBL/GenBank/DDBJ databases">
        <title>Genomic-based taxomic classification of the family Erythrobacteraceae.</title>
        <authorList>
            <person name="Xu L."/>
        </authorList>
    </citation>
    <scope>NUCLEOTIDE SEQUENCE [LARGE SCALE GENOMIC DNA]</scope>
    <source>
        <strain evidence="1 2">LMG 29518</strain>
    </source>
</reference>
<dbReference type="AlphaFoldDB" id="A0A6I4T7L7"/>
<proteinExistence type="predicted"/>
<comment type="caution">
    <text evidence="1">The sequence shown here is derived from an EMBL/GenBank/DDBJ whole genome shotgun (WGS) entry which is preliminary data.</text>
</comment>
<gene>
    <name evidence="1" type="ORF">GRI91_10785</name>
</gene>
<name>A0A6I4T7L7_9SPHN</name>
<accession>A0A6I4T7L7</accession>
<dbReference type="RefSeq" id="WP_160736670.1">
    <property type="nucleotide sequence ID" value="NZ_WTYT01000004.1"/>
</dbReference>